<accession>A0A426XHS5</accession>
<reference evidence="2 3" key="1">
    <citation type="journal article" date="2014" name="Agronomy (Basel)">
        <title>A Draft Genome Sequence for Ensete ventricosum, the Drought-Tolerant Tree Against Hunger.</title>
        <authorList>
            <person name="Harrison J."/>
            <person name="Moore K.A."/>
            <person name="Paszkiewicz K."/>
            <person name="Jones T."/>
            <person name="Grant M."/>
            <person name="Ambacheew D."/>
            <person name="Muzemil S."/>
            <person name="Studholme D.J."/>
        </authorList>
    </citation>
    <scope>NUCLEOTIDE SEQUENCE [LARGE SCALE GENOMIC DNA]</scope>
</reference>
<dbReference type="AlphaFoldDB" id="A0A426XHS5"/>
<organism evidence="2 3">
    <name type="scientific">Ensete ventricosum</name>
    <name type="common">Abyssinian banana</name>
    <name type="synonym">Musa ensete</name>
    <dbReference type="NCBI Taxonomy" id="4639"/>
    <lineage>
        <taxon>Eukaryota</taxon>
        <taxon>Viridiplantae</taxon>
        <taxon>Streptophyta</taxon>
        <taxon>Embryophyta</taxon>
        <taxon>Tracheophyta</taxon>
        <taxon>Spermatophyta</taxon>
        <taxon>Magnoliopsida</taxon>
        <taxon>Liliopsida</taxon>
        <taxon>Zingiberales</taxon>
        <taxon>Musaceae</taxon>
        <taxon>Ensete</taxon>
    </lineage>
</organism>
<sequence>MGRGLDDAVGPHREFTRRFAERIWKLAGNMPGDHWKKTVRLTARMPEAIGLAGQGKSPDQKENAPEKKEHETKPETTCMRVDFPRLEDGDSTGWLSRAKCYFRYH</sequence>
<dbReference type="EMBL" id="AMZH03020618">
    <property type="protein sequence ID" value="RRT39002.1"/>
    <property type="molecule type" value="Genomic_DNA"/>
</dbReference>
<evidence type="ECO:0000313" key="3">
    <source>
        <dbReference type="Proteomes" id="UP000287651"/>
    </source>
</evidence>
<dbReference type="Proteomes" id="UP000287651">
    <property type="component" value="Unassembled WGS sequence"/>
</dbReference>
<evidence type="ECO:0000256" key="1">
    <source>
        <dbReference type="SAM" id="MobiDB-lite"/>
    </source>
</evidence>
<evidence type="ECO:0000313" key="2">
    <source>
        <dbReference type="EMBL" id="RRT39002.1"/>
    </source>
</evidence>
<name>A0A426XHS5_ENSVE</name>
<gene>
    <name evidence="2" type="ORF">B296_00033705</name>
</gene>
<comment type="caution">
    <text evidence="2">The sequence shown here is derived from an EMBL/GenBank/DDBJ whole genome shotgun (WGS) entry which is preliminary data.</text>
</comment>
<feature type="compositionally biased region" description="Basic and acidic residues" evidence="1">
    <location>
        <begin position="58"/>
        <end position="74"/>
    </location>
</feature>
<protein>
    <submittedName>
        <fullName evidence="2">Uncharacterized protein</fullName>
    </submittedName>
</protein>
<feature type="region of interest" description="Disordered" evidence="1">
    <location>
        <begin position="48"/>
        <end position="81"/>
    </location>
</feature>
<proteinExistence type="predicted"/>